<organism evidence="1">
    <name type="scientific">hydrothermal vent metagenome</name>
    <dbReference type="NCBI Taxonomy" id="652676"/>
    <lineage>
        <taxon>unclassified sequences</taxon>
        <taxon>metagenomes</taxon>
        <taxon>ecological metagenomes</taxon>
    </lineage>
</organism>
<dbReference type="AlphaFoldDB" id="A0A3B1D6K1"/>
<reference evidence="1" key="1">
    <citation type="submission" date="2018-06" db="EMBL/GenBank/DDBJ databases">
        <authorList>
            <person name="Zhirakovskaya E."/>
        </authorList>
    </citation>
    <scope>NUCLEOTIDE SEQUENCE</scope>
</reference>
<dbReference type="EMBL" id="UOGG01000030">
    <property type="protein sequence ID" value="VAX27375.1"/>
    <property type="molecule type" value="Genomic_DNA"/>
</dbReference>
<name>A0A3B1D6K1_9ZZZZ</name>
<sequence>MIDWDKASPEDFKLQMEVESIQESGESIIFPVRVYHKDGDFAFLKSVPIRAEFYRALRKTPDWQKALAKIFRQRVKDDVISRTKTGTIAIEDKIAWITK</sequence>
<evidence type="ECO:0000313" key="1">
    <source>
        <dbReference type="EMBL" id="VAX27375.1"/>
    </source>
</evidence>
<accession>A0A3B1D6K1</accession>
<protein>
    <submittedName>
        <fullName evidence="1">Uncharacterized protein</fullName>
    </submittedName>
</protein>
<gene>
    <name evidence="1" type="ORF">MNBD_NITROSPINAE05-1438</name>
</gene>
<proteinExistence type="predicted"/>